<keyword evidence="6" id="KW-0442">Lipid degradation</keyword>
<evidence type="ECO:0000256" key="2">
    <source>
        <dbReference type="ARBA" id="ARBA00010617"/>
    </source>
</evidence>
<dbReference type="GO" id="GO:0016042">
    <property type="term" value="P:lipid catabolic process"/>
    <property type="evidence" value="ECO:0007669"/>
    <property type="project" value="UniProtKB-KW"/>
</dbReference>
<dbReference type="PANTHER" id="PTHR46696">
    <property type="entry name" value="P450, PUTATIVE (EUROFUNG)-RELATED"/>
    <property type="match status" value="1"/>
</dbReference>
<keyword evidence="9 18" id="KW-0503">Monooxygenase</keyword>
<dbReference type="InterPro" id="IPR001128">
    <property type="entry name" value="Cyt_P450"/>
</dbReference>
<evidence type="ECO:0000256" key="9">
    <source>
        <dbReference type="ARBA" id="ARBA00023033"/>
    </source>
</evidence>
<dbReference type="PRINTS" id="PR00359">
    <property type="entry name" value="BP450"/>
</dbReference>
<evidence type="ECO:0000256" key="13">
    <source>
        <dbReference type="ARBA" id="ARBA00049645"/>
    </source>
</evidence>
<comment type="pathway">
    <text evidence="13">Steroid metabolism; cholesterol degradation.</text>
</comment>
<evidence type="ECO:0000256" key="10">
    <source>
        <dbReference type="ARBA" id="ARBA00023098"/>
    </source>
</evidence>
<dbReference type="FunFam" id="1.10.630.10:FF:000018">
    <property type="entry name" value="Cytochrome P450 monooxygenase"/>
    <property type="match status" value="1"/>
</dbReference>
<keyword evidence="3" id="KW-0153">Cholesterol metabolism</keyword>
<evidence type="ECO:0000256" key="4">
    <source>
        <dbReference type="ARBA" id="ARBA00022617"/>
    </source>
</evidence>
<keyword evidence="8 18" id="KW-0408">Iron</keyword>
<evidence type="ECO:0000256" key="1">
    <source>
        <dbReference type="ARBA" id="ARBA00001971"/>
    </source>
</evidence>
<dbReference type="PRINTS" id="PR00385">
    <property type="entry name" value="P450"/>
</dbReference>
<keyword evidence="10" id="KW-0443">Lipid metabolism</keyword>
<keyword evidence="20" id="KW-1185">Reference proteome</keyword>
<dbReference type="Pfam" id="PF00067">
    <property type="entry name" value="p450"/>
    <property type="match status" value="1"/>
</dbReference>
<dbReference type="GO" id="GO:0004497">
    <property type="term" value="F:monooxygenase activity"/>
    <property type="evidence" value="ECO:0007669"/>
    <property type="project" value="UniProtKB-KW"/>
</dbReference>
<evidence type="ECO:0000256" key="12">
    <source>
        <dbReference type="ARBA" id="ARBA00023221"/>
    </source>
</evidence>
<dbReference type="AlphaFoldDB" id="A0A1E3S2H2"/>
<dbReference type="InterPro" id="IPR002397">
    <property type="entry name" value="Cyt_P450_B"/>
</dbReference>
<dbReference type="GO" id="GO:0005506">
    <property type="term" value="F:iron ion binding"/>
    <property type="evidence" value="ECO:0007669"/>
    <property type="project" value="InterPro"/>
</dbReference>
<evidence type="ECO:0000313" key="19">
    <source>
        <dbReference type="EMBL" id="ODQ96375.1"/>
    </source>
</evidence>
<dbReference type="InterPro" id="IPR036396">
    <property type="entry name" value="Cyt_P450_sf"/>
</dbReference>
<organism evidence="19 20">
    <name type="scientific">Mycolicibacterium holsaticum</name>
    <dbReference type="NCBI Taxonomy" id="152142"/>
    <lineage>
        <taxon>Bacteria</taxon>
        <taxon>Bacillati</taxon>
        <taxon>Actinomycetota</taxon>
        <taxon>Actinomycetes</taxon>
        <taxon>Mycobacteriales</taxon>
        <taxon>Mycobacteriaceae</taxon>
        <taxon>Mycolicibacterium</taxon>
    </lineage>
</organism>
<evidence type="ECO:0000256" key="6">
    <source>
        <dbReference type="ARBA" id="ARBA00022963"/>
    </source>
</evidence>
<keyword evidence="7 18" id="KW-0560">Oxidoreductase</keyword>
<accession>A0A1E3S2H2</accession>
<evidence type="ECO:0000256" key="7">
    <source>
        <dbReference type="ARBA" id="ARBA00023002"/>
    </source>
</evidence>
<evidence type="ECO:0000256" key="3">
    <source>
        <dbReference type="ARBA" id="ARBA00022548"/>
    </source>
</evidence>
<keyword evidence="5 18" id="KW-0479">Metal-binding</keyword>
<dbReference type="GO" id="GO:0008203">
    <property type="term" value="P:cholesterol metabolic process"/>
    <property type="evidence" value="ECO:0007669"/>
    <property type="project" value="UniProtKB-KW"/>
</dbReference>
<keyword evidence="11" id="KW-1207">Sterol metabolism</keyword>
<dbReference type="PANTHER" id="PTHR46696:SF1">
    <property type="entry name" value="CYTOCHROME P450 YJIB-RELATED"/>
    <property type="match status" value="1"/>
</dbReference>
<keyword evidence="12" id="KW-0753">Steroid metabolism</keyword>
<evidence type="ECO:0000256" key="15">
    <source>
        <dbReference type="ARBA" id="ARBA00079588"/>
    </source>
</evidence>
<dbReference type="GO" id="GO:0016705">
    <property type="term" value="F:oxidoreductase activity, acting on paired donors, with incorporation or reduction of molecular oxygen"/>
    <property type="evidence" value="ECO:0007669"/>
    <property type="project" value="InterPro"/>
</dbReference>
<keyword evidence="4 18" id="KW-0349">Heme</keyword>
<comment type="cofactor">
    <cofactor evidence="1">
        <name>heme</name>
        <dbReference type="ChEBI" id="CHEBI:30413"/>
    </cofactor>
</comment>
<evidence type="ECO:0000256" key="17">
    <source>
        <dbReference type="ARBA" id="ARBA00083909"/>
    </source>
</evidence>
<dbReference type="Proteomes" id="UP000094243">
    <property type="component" value="Unassembled WGS sequence"/>
</dbReference>
<proteinExistence type="inferred from homology"/>
<evidence type="ECO:0000256" key="14">
    <source>
        <dbReference type="ARBA" id="ARBA00070775"/>
    </source>
</evidence>
<protein>
    <recommendedName>
        <fullName evidence="14">Steroid C26-monooxygenase</fullName>
    </recommendedName>
    <alternativeName>
        <fullName evidence="15">Cholest-4-en-3-one C26-monooxygenase</fullName>
    </alternativeName>
    <alternativeName>
        <fullName evidence="17">Cholesterol C26-monooxygenase</fullName>
    </alternativeName>
    <alternativeName>
        <fullName evidence="16">Steroid C27-monooxygenase</fullName>
    </alternativeName>
</protein>
<gene>
    <name evidence="19" type="ORF">BHQ17_01500</name>
</gene>
<name>A0A1E3S2H2_9MYCO</name>
<evidence type="ECO:0000256" key="16">
    <source>
        <dbReference type="ARBA" id="ARBA00082981"/>
    </source>
</evidence>
<dbReference type="GO" id="GO:0020037">
    <property type="term" value="F:heme binding"/>
    <property type="evidence" value="ECO:0007669"/>
    <property type="project" value="InterPro"/>
</dbReference>
<dbReference type="Gene3D" id="1.10.630.10">
    <property type="entry name" value="Cytochrome P450"/>
    <property type="match status" value="1"/>
</dbReference>
<dbReference type="SUPFAM" id="SSF48264">
    <property type="entry name" value="Cytochrome P450"/>
    <property type="match status" value="1"/>
</dbReference>
<evidence type="ECO:0000256" key="5">
    <source>
        <dbReference type="ARBA" id="ARBA00022723"/>
    </source>
</evidence>
<evidence type="ECO:0000256" key="18">
    <source>
        <dbReference type="RuleBase" id="RU000461"/>
    </source>
</evidence>
<comment type="similarity">
    <text evidence="2 18">Belongs to the cytochrome P450 family.</text>
</comment>
<evidence type="ECO:0000256" key="11">
    <source>
        <dbReference type="ARBA" id="ARBA00023166"/>
    </source>
</evidence>
<dbReference type="InterPro" id="IPR017972">
    <property type="entry name" value="Cyt_P450_CS"/>
</dbReference>
<dbReference type="PROSITE" id="PS00086">
    <property type="entry name" value="CYTOCHROME_P450"/>
    <property type="match status" value="1"/>
</dbReference>
<evidence type="ECO:0000313" key="20">
    <source>
        <dbReference type="Proteomes" id="UP000094243"/>
    </source>
</evidence>
<reference evidence="20" key="1">
    <citation type="submission" date="2016-09" db="EMBL/GenBank/DDBJ databases">
        <authorList>
            <person name="Greninger A.L."/>
            <person name="Jerome K.R."/>
            <person name="Mcnair B."/>
            <person name="Wallis C."/>
            <person name="Fang F."/>
        </authorList>
    </citation>
    <scope>NUCLEOTIDE SEQUENCE [LARGE SCALE GENOMIC DNA]</scope>
    <source>
        <strain evidence="20">M7</strain>
    </source>
</reference>
<sequence>MRFLSDPVFRESPGGFYERLLDGHRVLALGNGMWLVAGHAEVRAVLRDTRFSRATRAPQELEYLSADPRPDVQKMAVCQAAMLLFTDPPQHTHLRKFHRPPFMPREVVRWAGYVDDLADELARGLPHDREFDIKHDYALPIPERAICRILGVPAEDHKRWERWTEAVLNMDRTGHGGGTSAAEAGEAMRDFGAYFAELIEQRRGNPADDLISELVNADDQGERLSDTELIGNLILLIMAGHETTANTIATTVTLLMAHRDQWERVVADPSLVEGAIEEVLRVDGAQRFVVPRVAIEDVQLGGQHIPAGDHVICVLHAANRDPEVFDAPQRFDIARDTSAHLAFGPGTHLCLGMHLARMELRAALTALTRHHPALQLAVPADQLQSAPSPTISGWLTVPCISPSS</sequence>
<dbReference type="EMBL" id="MIGZ01000004">
    <property type="protein sequence ID" value="ODQ96375.1"/>
    <property type="molecule type" value="Genomic_DNA"/>
</dbReference>
<evidence type="ECO:0000256" key="8">
    <source>
        <dbReference type="ARBA" id="ARBA00023004"/>
    </source>
</evidence>
<comment type="caution">
    <text evidence="19">The sequence shown here is derived from an EMBL/GenBank/DDBJ whole genome shotgun (WGS) entry which is preliminary data.</text>
</comment>